<dbReference type="PROSITE" id="PS51471">
    <property type="entry name" value="FE2OG_OXY"/>
    <property type="match status" value="1"/>
</dbReference>
<name>A0AAF0BSJ5_9ACTN</name>
<reference evidence="5" key="1">
    <citation type="submission" date="2023-01" db="EMBL/GenBank/DDBJ databases">
        <title>The diversity of Class Acidimicrobiia in South China Sea sediment environments and the proposal of Iamia marina sp. nov., a novel species of the genus Iamia.</title>
        <authorList>
            <person name="He Y."/>
            <person name="Tian X."/>
        </authorList>
    </citation>
    <scope>NUCLEOTIDE SEQUENCE</scope>
    <source>
        <strain evidence="5">DSM 19957</strain>
    </source>
</reference>
<dbReference type="Pfam" id="PF14226">
    <property type="entry name" value="DIOX_N"/>
    <property type="match status" value="1"/>
</dbReference>
<dbReference type="PANTHER" id="PTHR47990">
    <property type="entry name" value="2-OXOGLUTARATE (2OG) AND FE(II)-DEPENDENT OXYGENASE SUPERFAMILY PROTEIN-RELATED"/>
    <property type="match status" value="1"/>
</dbReference>
<evidence type="ECO:0000256" key="1">
    <source>
        <dbReference type="ARBA" id="ARBA00004792"/>
    </source>
</evidence>
<dbReference type="InterPro" id="IPR050231">
    <property type="entry name" value="Iron_ascorbate_oxido_reductase"/>
</dbReference>
<feature type="domain" description="Fe2OG dioxygenase" evidence="4">
    <location>
        <begin position="167"/>
        <end position="272"/>
    </location>
</feature>
<keyword evidence="3" id="KW-0560">Oxidoreductase</keyword>
<evidence type="ECO:0000256" key="3">
    <source>
        <dbReference type="RuleBase" id="RU003682"/>
    </source>
</evidence>
<keyword evidence="6" id="KW-1185">Reference proteome</keyword>
<dbReference type="AlphaFoldDB" id="A0AAF0BSJ5"/>
<protein>
    <submittedName>
        <fullName evidence="5">2-oxoglutarate and iron-dependent oxygenase domain-containing protein</fullName>
    </submittedName>
</protein>
<dbReference type="KEGG" id="ima:PO878_06730"/>
<keyword evidence="2" id="KW-0045">Antibiotic biosynthesis</keyword>
<dbReference type="Gene3D" id="2.60.120.330">
    <property type="entry name" value="B-lactam Antibiotic, Isopenicillin N Synthase, Chain"/>
    <property type="match status" value="1"/>
</dbReference>
<keyword evidence="3" id="KW-0408">Iron</keyword>
<evidence type="ECO:0000256" key="2">
    <source>
        <dbReference type="ARBA" id="ARBA00023194"/>
    </source>
</evidence>
<dbReference type="Pfam" id="PF03171">
    <property type="entry name" value="2OG-FeII_Oxy"/>
    <property type="match status" value="1"/>
</dbReference>
<sequence>MAFDVATVHLDEFTHGDAAARDAFVRTLGDSLVETGFVKVDGHRVTRQDVDAAYVAARDLFALPAEAKAAYVMPKGAGGYTPFGTEHAKDSEAIDLKEFWHVHQDVPEDHPLFATYGANVFPDEVPHFRPAMMRLYRDLEDAAQTLLEAIAVYLDLPERDLADMVVDGRSVLRVIHYPPLREANVPGAVRAAAHEDINLITLLPAATEAGLELLDRDGTWHPVDGLEGEIVVDAGDMLSRHVNLKIPSTTHRVVNPKTDDLPRYSMPFFCHPRPDVVLDAPASLVGDDEKHFPPTTADDFLNQRLAEIGLT</sequence>
<dbReference type="InterPro" id="IPR026992">
    <property type="entry name" value="DIOX_N"/>
</dbReference>
<dbReference type="InterPro" id="IPR044861">
    <property type="entry name" value="IPNS-like_FE2OG_OXY"/>
</dbReference>
<gene>
    <name evidence="5" type="ORF">PO878_06730</name>
</gene>
<comment type="pathway">
    <text evidence="1">Antibiotic biosynthesis.</text>
</comment>
<keyword evidence="3" id="KW-0479">Metal-binding</keyword>
<comment type="similarity">
    <text evidence="3">Belongs to the iron/ascorbate-dependent oxidoreductase family.</text>
</comment>
<dbReference type="GO" id="GO:0017000">
    <property type="term" value="P:antibiotic biosynthetic process"/>
    <property type="evidence" value="ECO:0007669"/>
    <property type="project" value="UniProtKB-KW"/>
</dbReference>
<dbReference type="Proteomes" id="UP001216390">
    <property type="component" value="Chromosome"/>
</dbReference>
<dbReference type="GO" id="GO:0046872">
    <property type="term" value="F:metal ion binding"/>
    <property type="evidence" value="ECO:0007669"/>
    <property type="project" value="UniProtKB-KW"/>
</dbReference>
<proteinExistence type="inferred from homology"/>
<accession>A0AAF0BSJ5</accession>
<dbReference type="SUPFAM" id="SSF51197">
    <property type="entry name" value="Clavaminate synthase-like"/>
    <property type="match status" value="1"/>
</dbReference>
<organism evidence="5 6">
    <name type="scientific">Iamia majanohamensis</name>
    <dbReference type="NCBI Taxonomy" id="467976"/>
    <lineage>
        <taxon>Bacteria</taxon>
        <taxon>Bacillati</taxon>
        <taxon>Actinomycetota</taxon>
        <taxon>Acidimicrobiia</taxon>
        <taxon>Acidimicrobiales</taxon>
        <taxon>Iamiaceae</taxon>
        <taxon>Iamia</taxon>
    </lineage>
</organism>
<dbReference type="RefSeq" id="WP_272737938.1">
    <property type="nucleotide sequence ID" value="NZ_CP116942.1"/>
</dbReference>
<evidence type="ECO:0000313" key="5">
    <source>
        <dbReference type="EMBL" id="WCO68421.1"/>
    </source>
</evidence>
<dbReference type="InterPro" id="IPR005123">
    <property type="entry name" value="Oxoglu/Fe-dep_dioxygenase_dom"/>
</dbReference>
<evidence type="ECO:0000313" key="6">
    <source>
        <dbReference type="Proteomes" id="UP001216390"/>
    </source>
</evidence>
<dbReference type="EMBL" id="CP116942">
    <property type="protein sequence ID" value="WCO68421.1"/>
    <property type="molecule type" value="Genomic_DNA"/>
</dbReference>
<evidence type="ECO:0000259" key="4">
    <source>
        <dbReference type="PROSITE" id="PS51471"/>
    </source>
</evidence>
<dbReference type="InterPro" id="IPR027443">
    <property type="entry name" value="IPNS-like_sf"/>
</dbReference>
<dbReference type="GO" id="GO:0016491">
    <property type="term" value="F:oxidoreductase activity"/>
    <property type="evidence" value="ECO:0007669"/>
    <property type="project" value="UniProtKB-KW"/>
</dbReference>